<comment type="similarity">
    <text evidence="7">Belongs to the CobB/CbiA family.</text>
</comment>
<dbReference type="PANTHER" id="PTHR43873">
    <property type="entry name" value="COBYRINATE A,C-DIAMIDE SYNTHASE"/>
    <property type="match status" value="1"/>
</dbReference>
<dbReference type="InterPro" id="IPR029062">
    <property type="entry name" value="Class_I_gatase-like"/>
</dbReference>
<comment type="function">
    <text evidence="7">Catalyzes the ATP-dependent amidation of the two carboxylate groups at positions a and c of cobyrinate, using either L-glutamine or ammonia as the nitrogen source.</text>
</comment>
<dbReference type="CDD" id="cd03130">
    <property type="entry name" value="GATase1_CobB"/>
    <property type="match status" value="1"/>
</dbReference>
<gene>
    <name evidence="10" type="primary">cobB_4</name>
    <name evidence="7" type="synonym">cbiA</name>
    <name evidence="10" type="ORF">SPSYN_02287</name>
</gene>
<dbReference type="OrthoDB" id="9764035at2"/>
<keyword evidence="11" id="KW-1185">Reference proteome</keyword>
<keyword evidence="2 7" id="KW-0436">Ligase</keyword>
<dbReference type="SUPFAM" id="SSF52540">
    <property type="entry name" value="P-loop containing nucleoside triphosphate hydrolases"/>
    <property type="match status" value="1"/>
</dbReference>
<dbReference type="PROSITE" id="PS51274">
    <property type="entry name" value="GATASE_COBBQ"/>
    <property type="match status" value="1"/>
</dbReference>
<dbReference type="CDD" id="cd05388">
    <property type="entry name" value="CobB_N"/>
    <property type="match status" value="1"/>
</dbReference>
<dbReference type="Gene3D" id="3.40.50.880">
    <property type="match status" value="1"/>
</dbReference>
<dbReference type="RefSeq" id="WP_161822587.1">
    <property type="nucleotide sequence ID" value="NZ_LSRS01000005.1"/>
</dbReference>
<dbReference type="AlphaFoldDB" id="A0A9D3AY82"/>
<evidence type="ECO:0000256" key="4">
    <source>
        <dbReference type="ARBA" id="ARBA00022840"/>
    </source>
</evidence>
<comment type="caution">
    <text evidence="10">The sequence shown here is derived from an EMBL/GenBank/DDBJ whole genome shotgun (WGS) entry which is preliminary data.</text>
</comment>
<dbReference type="InterPro" id="IPR004484">
    <property type="entry name" value="CbiA/CobB_synth"/>
</dbReference>
<reference evidence="10" key="1">
    <citation type="submission" date="2016-02" db="EMBL/GenBank/DDBJ databases">
        <title>Draft Genome Sequence of Sporotomaculum syntrophicum Strain FB, a Syntrophic Benzoate Degrader.</title>
        <authorList>
            <person name="Nobu M.K."/>
            <person name="Narihiro T."/>
            <person name="Qiu Y.-L."/>
            <person name="Ohashi A."/>
            <person name="Liu W.-T."/>
            <person name="Yuji S."/>
        </authorList>
    </citation>
    <scope>NUCLEOTIDE SEQUENCE</scope>
    <source>
        <strain evidence="10">FB</strain>
    </source>
</reference>
<comment type="miscellaneous">
    <text evidence="7">The a and c carboxylates of cobyrinate are activated for nucleophilic attack via formation of a phosphorylated intermediate by ATP. CbiA catalyzes first the amidation of the c-carboxylate, and then that of the a-carboxylate.</text>
</comment>
<evidence type="ECO:0000256" key="2">
    <source>
        <dbReference type="ARBA" id="ARBA00022598"/>
    </source>
</evidence>
<dbReference type="NCBIfam" id="NF002204">
    <property type="entry name" value="PRK01077.1"/>
    <property type="match status" value="1"/>
</dbReference>
<protein>
    <recommendedName>
        <fullName evidence="7">Cobyrinate a,c-diamide synthase</fullName>
        <ecNumber evidence="7">6.3.5.11</ecNumber>
    </recommendedName>
    <alternativeName>
        <fullName evidence="7">Cobyrinic acid a,c-diamide synthetase</fullName>
    </alternativeName>
</protein>
<comment type="domain">
    <text evidence="7">Comprises of two domains. The C-terminal domain contains the binding site for glutamine and catalyzes the hydrolysis of this substrate to glutamate and ammonia. The N-terminal domain is anticipated to bind ATP and cobyrinate and catalyzes the ultimate synthesis of the diamide product. The ammonia produced via the glutaminase domain is probably translocated to the adjacent domain via a molecular tunnel, where it reacts with an activated intermediate.</text>
</comment>
<evidence type="ECO:0000256" key="1">
    <source>
        <dbReference type="ARBA" id="ARBA00001946"/>
    </source>
</evidence>
<feature type="domain" description="CobQ/CobB/MinD/ParA nucleotide binding" evidence="8">
    <location>
        <begin position="17"/>
        <end position="200"/>
    </location>
</feature>
<dbReference type="NCBIfam" id="TIGR00379">
    <property type="entry name" value="cobB"/>
    <property type="match status" value="1"/>
</dbReference>
<evidence type="ECO:0000256" key="6">
    <source>
        <dbReference type="ARBA" id="ARBA00022962"/>
    </source>
</evidence>
<evidence type="ECO:0000256" key="5">
    <source>
        <dbReference type="ARBA" id="ARBA00022842"/>
    </source>
</evidence>
<evidence type="ECO:0000259" key="9">
    <source>
        <dbReference type="Pfam" id="PF07685"/>
    </source>
</evidence>
<feature type="active site" description="Nucleophile" evidence="7">
    <location>
        <position position="345"/>
    </location>
</feature>
<evidence type="ECO:0000259" key="8">
    <source>
        <dbReference type="Pfam" id="PF01656"/>
    </source>
</evidence>
<dbReference type="EMBL" id="LSRS01000005">
    <property type="protein sequence ID" value="KAF1084509.1"/>
    <property type="molecule type" value="Genomic_DNA"/>
</dbReference>
<sequence>MQILSKTVSTPLIRPSIVIAGTNSGCGKTTLSIGIMAALVERGLKVQPFKVGPDFIDPMFHTFVTGRNSLNLDSWMLQEKTVQYLFAKHLIDADIAIIEGVMGLYDGYGGISLEGSTADVSKIIGAPVILVISGEAMSLSAAALVKGFVEFDKNVNVQGIVINNVSSPGHYKLLKEVIEENTGVAVLGYIRTMGEVTISSRHLGLVTSAEIHDLKVKVGMISRQIKTTVDLDLLLKLAGKAKKIDVFNNNPKIETAAVEKLKIAVAKDKAFCFYYQDNLELLEMLGAEVVFFSPVSDDRLPENVDGLYIGGGYPEIWAEELQNNLAMRMDIKSHVEQGLPTYAECGGLMYLTDSIRVGEDREFAMVGLIPGKSSMSSSLKRFGYVYVKLMDDTILAKKGSKIRAHEFHYSETVVDKRFKPCFEVSKRRDGLINQSWYCGYQIYHLLAGYAHIHFWSNPEFARNFVKSCAEYRARKNEQETL</sequence>
<dbReference type="GO" id="GO:0009236">
    <property type="term" value="P:cobalamin biosynthetic process"/>
    <property type="evidence" value="ECO:0007669"/>
    <property type="project" value="UniProtKB-UniRule"/>
</dbReference>
<keyword evidence="7" id="KW-0169">Cobalamin biosynthesis</keyword>
<dbReference type="GO" id="GO:0042242">
    <property type="term" value="F:cobyrinic acid a,c-diamide synthase activity"/>
    <property type="evidence" value="ECO:0007669"/>
    <property type="project" value="UniProtKB-UniRule"/>
</dbReference>
<keyword evidence="3 7" id="KW-0547">Nucleotide-binding</keyword>
<dbReference type="InterPro" id="IPR027417">
    <property type="entry name" value="P-loop_NTPase"/>
</dbReference>
<keyword evidence="5 7" id="KW-0460">Magnesium</keyword>
<feature type="site" description="Increases nucleophilicity of active site Cys" evidence="7">
    <location>
        <position position="451"/>
    </location>
</feature>
<dbReference type="InterPro" id="IPR002586">
    <property type="entry name" value="CobQ/CobB/MinD/ParA_Nub-bd_dom"/>
</dbReference>
<evidence type="ECO:0000313" key="11">
    <source>
        <dbReference type="Proteomes" id="UP000798488"/>
    </source>
</evidence>
<feature type="domain" description="CobB/CobQ-like glutamine amidotransferase" evidence="9">
    <location>
        <begin position="262"/>
        <end position="457"/>
    </location>
</feature>
<comment type="cofactor">
    <cofactor evidence="1 7">
        <name>Mg(2+)</name>
        <dbReference type="ChEBI" id="CHEBI:18420"/>
    </cofactor>
</comment>
<dbReference type="HAMAP" id="MF_00027">
    <property type="entry name" value="CobB_CbiA"/>
    <property type="match status" value="1"/>
</dbReference>
<comment type="pathway">
    <text evidence="7">Cofactor biosynthesis; adenosylcobalamin biosynthesis; cob(II)yrinate a,c-diamide from sirohydrochlorin (anaerobic route): step 10/10.</text>
</comment>
<proteinExistence type="inferred from homology"/>
<dbReference type="Proteomes" id="UP000798488">
    <property type="component" value="Unassembled WGS sequence"/>
</dbReference>
<dbReference type="PANTHER" id="PTHR43873:SF1">
    <property type="entry name" value="COBYRINATE A,C-DIAMIDE SYNTHASE"/>
    <property type="match status" value="1"/>
</dbReference>
<comment type="catalytic activity">
    <reaction evidence="7">
        <text>cob(II)yrinate + 2 L-glutamine + 2 ATP + 2 H2O = cob(II)yrinate a,c diamide + 2 L-glutamate + 2 ADP + 2 phosphate + 2 H(+)</text>
        <dbReference type="Rhea" id="RHEA:26289"/>
        <dbReference type="ChEBI" id="CHEBI:15377"/>
        <dbReference type="ChEBI" id="CHEBI:15378"/>
        <dbReference type="ChEBI" id="CHEBI:29985"/>
        <dbReference type="ChEBI" id="CHEBI:30616"/>
        <dbReference type="ChEBI" id="CHEBI:43474"/>
        <dbReference type="ChEBI" id="CHEBI:58359"/>
        <dbReference type="ChEBI" id="CHEBI:58537"/>
        <dbReference type="ChEBI" id="CHEBI:58894"/>
        <dbReference type="ChEBI" id="CHEBI:456216"/>
        <dbReference type="EC" id="6.3.5.11"/>
    </reaction>
</comment>
<dbReference type="SUPFAM" id="SSF52317">
    <property type="entry name" value="Class I glutamine amidotransferase-like"/>
    <property type="match status" value="1"/>
</dbReference>
<dbReference type="Pfam" id="PF01656">
    <property type="entry name" value="CbiA"/>
    <property type="match status" value="1"/>
</dbReference>
<evidence type="ECO:0000256" key="7">
    <source>
        <dbReference type="HAMAP-Rule" id="MF_00027"/>
    </source>
</evidence>
<evidence type="ECO:0000313" key="10">
    <source>
        <dbReference type="EMBL" id="KAF1084509.1"/>
    </source>
</evidence>
<organism evidence="10 11">
    <name type="scientific">Sporotomaculum syntrophicum</name>
    <dbReference type="NCBI Taxonomy" id="182264"/>
    <lineage>
        <taxon>Bacteria</taxon>
        <taxon>Bacillati</taxon>
        <taxon>Bacillota</taxon>
        <taxon>Clostridia</taxon>
        <taxon>Eubacteriales</taxon>
        <taxon>Desulfallaceae</taxon>
        <taxon>Sporotomaculum</taxon>
    </lineage>
</organism>
<accession>A0A9D3AY82</accession>
<dbReference type="EC" id="6.3.5.11" evidence="7"/>
<dbReference type="GO" id="GO:0005524">
    <property type="term" value="F:ATP binding"/>
    <property type="evidence" value="ECO:0007669"/>
    <property type="project" value="UniProtKB-UniRule"/>
</dbReference>
<evidence type="ECO:0000256" key="3">
    <source>
        <dbReference type="ARBA" id="ARBA00022741"/>
    </source>
</evidence>
<dbReference type="InterPro" id="IPR011698">
    <property type="entry name" value="GATase_3"/>
</dbReference>
<name>A0A9D3AY82_9FIRM</name>
<keyword evidence="4 7" id="KW-0067">ATP-binding</keyword>
<dbReference type="Gene3D" id="3.40.50.300">
    <property type="entry name" value="P-loop containing nucleotide triphosphate hydrolases"/>
    <property type="match status" value="2"/>
</dbReference>
<dbReference type="Pfam" id="PF07685">
    <property type="entry name" value="GATase_3"/>
    <property type="match status" value="1"/>
</dbReference>
<keyword evidence="6 7" id="KW-0315">Glutamine amidotransferase</keyword>